<comment type="caution">
    <text evidence="1">The sequence shown here is derived from an EMBL/GenBank/DDBJ whole genome shotgun (WGS) entry which is preliminary data.</text>
</comment>
<evidence type="ECO:0000313" key="2">
    <source>
        <dbReference type="Proteomes" id="UP000034894"/>
    </source>
</evidence>
<dbReference type="AlphaFoldDB" id="A0A0G1FMY6"/>
<accession>A0A0G1FMY6</accession>
<evidence type="ECO:0000313" key="1">
    <source>
        <dbReference type="EMBL" id="KKS96371.1"/>
    </source>
</evidence>
<name>A0A0G1FMY6_9BACT</name>
<organism evidence="1 2">
    <name type="scientific">Candidatus Gottesmanbacteria bacterium GW2011_GWA2_43_14</name>
    <dbReference type="NCBI Taxonomy" id="1618443"/>
    <lineage>
        <taxon>Bacteria</taxon>
        <taxon>Candidatus Gottesmaniibacteriota</taxon>
    </lineage>
</organism>
<dbReference type="STRING" id="1618443.UV73_C0011G0043"/>
<gene>
    <name evidence="1" type="ORF">UV73_C0011G0043</name>
</gene>
<reference evidence="1 2" key="1">
    <citation type="journal article" date="2015" name="Nature">
        <title>rRNA introns, odd ribosomes, and small enigmatic genomes across a large radiation of phyla.</title>
        <authorList>
            <person name="Brown C.T."/>
            <person name="Hug L.A."/>
            <person name="Thomas B.C."/>
            <person name="Sharon I."/>
            <person name="Castelle C.J."/>
            <person name="Singh A."/>
            <person name="Wilkins M.J."/>
            <person name="Williams K.H."/>
            <person name="Banfield J.F."/>
        </authorList>
    </citation>
    <scope>NUCLEOTIDE SEQUENCE [LARGE SCALE GENOMIC DNA]</scope>
</reference>
<protein>
    <submittedName>
        <fullName evidence="1">Uncharacterized protein</fullName>
    </submittedName>
</protein>
<dbReference type="EMBL" id="LCFP01000011">
    <property type="protein sequence ID" value="KKS96371.1"/>
    <property type="molecule type" value="Genomic_DNA"/>
</dbReference>
<sequence length="307" mass="34301">MSWQSLTELLSFTGVKDATIWQDVIFGALLIPFSIEFVRRTLNYFENQQPLKILLSGYLSKKNKIIIYLSQLRALKNDNQLDNNPQYAIEVPNPSPVHKNASIFEGRCRIDPVWSEGDGECLADMYNILGKAGRLGDVEVGNLVKDWEKWNSPIISIGFNPKTNSIIKKCQPVFYSLKAKTFSVGGIEIEGATLEIKGHDTVLDCLTPNDGSIIQKTYIKDSNIPVMILAGIGTTGTSAAGYFLRENSINIGKLYSNKPFCFLLYVNINEGRSSVIAKGVYPKPSLDRIILHPLAYLKFRSKSIFPK</sequence>
<proteinExistence type="predicted"/>
<dbReference type="Proteomes" id="UP000034894">
    <property type="component" value="Unassembled WGS sequence"/>
</dbReference>